<dbReference type="Gene3D" id="1.10.12.10">
    <property type="entry name" value="Lyase 2-enoyl-coa Hydratase, Chain A, domain 2"/>
    <property type="match status" value="1"/>
</dbReference>
<feature type="compositionally biased region" description="Basic and acidic residues" evidence="1">
    <location>
        <begin position="220"/>
        <end position="229"/>
    </location>
</feature>
<sequence>MATELNTAVQDAANDDSVKCVVITGKGRAFSSGGDVNEMGEHLPKAGDLFYKLTEQIHSCFATILTMPKPVVNSLNGIVAGGALGFALAGDYRIAGESARMLSAHFKRGFVPAGGATYLLPKLIGLGRTQALFFGGKTLNSSEMMEWGLVHEIVEDKYLNERTLEMARELASGPTDAIAETKRLLVESDTLSLEEELKRERERNRDSGNSGDAVEGIKAFLEKREPEFE</sequence>
<dbReference type="AlphaFoldDB" id="A0A382F9L6"/>
<dbReference type="SUPFAM" id="SSF52096">
    <property type="entry name" value="ClpP/crotonase"/>
    <property type="match status" value="1"/>
</dbReference>
<organism evidence="2">
    <name type="scientific">marine metagenome</name>
    <dbReference type="NCBI Taxonomy" id="408172"/>
    <lineage>
        <taxon>unclassified sequences</taxon>
        <taxon>metagenomes</taxon>
        <taxon>ecological metagenomes</taxon>
    </lineage>
</organism>
<dbReference type="InterPro" id="IPR029045">
    <property type="entry name" value="ClpP/crotonase-like_dom_sf"/>
</dbReference>
<dbReference type="InterPro" id="IPR014748">
    <property type="entry name" value="Enoyl-CoA_hydra_C"/>
</dbReference>
<dbReference type="PANTHER" id="PTHR43459:SF1">
    <property type="entry name" value="EG:BACN32G11.4 PROTEIN"/>
    <property type="match status" value="1"/>
</dbReference>
<feature type="region of interest" description="Disordered" evidence="1">
    <location>
        <begin position="195"/>
        <end position="229"/>
    </location>
</feature>
<evidence type="ECO:0008006" key="3">
    <source>
        <dbReference type="Google" id="ProtNLM"/>
    </source>
</evidence>
<dbReference type="Gene3D" id="3.90.226.10">
    <property type="entry name" value="2-enoyl-CoA Hydratase, Chain A, domain 1"/>
    <property type="match status" value="1"/>
</dbReference>
<protein>
    <recommendedName>
        <fullName evidence="3">Enoyl-CoA hydratase</fullName>
    </recommendedName>
</protein>
<dbReference type="InterPro" id="IPR001753">
    <property type="entry name" value="Enoyl-CoA_hydra/iso"/>
</dbReference>
<feature type="compositionally biased region" description="Basic and acidic residues" evidence="1">
    <location>
        <begin position="195"/>
        <end position="206"/>
    </location>
</feature>
<reference evidence="2" key="1">
    <citation type="submission" date="2018-05" db="EMBL/GenBank/DDBJ databases">
        <authorList>
            <person name="Lanie J.A."/>
            <person name="Ng W.-L."/>
            <person name="Kazmierczak K.M."/>
            <person name="Andrzejewski T.M."/>
            <person name="Davidsen T.M."/>
            <person name="Wayne K.J."/>
            <person name="Tettelin H."/>
            <person name="Glass J.I."/>
            <person name="Rusch D."/>
            <person name="Podicherti R."/>
            <person name="Tsui H.-C.T."/>
            <person name="Winkler M.E."/>
        </authorList>
    </citation>
    <scope>NUCLEOTIDE SEQUENCE</scope>
</reference>
<gene>
    <name evidence="2" type="ORF">METZ01_LOCUS211645</name>
</gene>
<dbReference type="PANTHER" id="PTHR43459">
    <property type="entry name" value="ENOYL-COA HYDRATASE"/>
    <property type="match status" value="1"/>
</dbReference>
<dbReference type="EMBL" id="UINC01048356">
    <property type="protein sequence ID" value="SVB58791.1"/>
    <property type="molecule type" value="Genomic_DNA"/>
</dbReference>
<dbReference type="CDD" id="cd06558">
    <property type="entry name" value="crotonase-like"/>
    <property type="match status" value="1"/>
</dbReference>
<dbReference type="Pfam" id="PF00378">
    <property type="entry name" value="ECH_1"/>
    <property type="match status" value="1"/>
</dbReference>
<evidence type="ECO:0000256" key="1">
    <source>
        <dbReference type="SAM" id="MobiDB-lite"/>
    </source>
</evidence>
<name>A0A382F9L6_9ZZZZ</name>
<proteinExistence type="predicted"/>
<accession>A0A382F9L6</accession>
<evidence type="ECO:0000313" key="2">
    <source>
        <dbReference type="EMBL" id="SVB58791.1"/>
    </source>
</evidence>